<evidence type="ECO:0000313" key="3">
    <source>
        <dbReference type="Proteomes" id="UP000008703"/>
    </source>
</evidence>
<name>G2PH51_STRV4</name>
<keyword evidence="3" id="KW-1185">Reference proteome</keyword>
<feature type="compositionally biased region" description="Basic and acidic residues" evidence="1">
    <location>
        <begin position="9"/>
        <end position="22"/>
    </location>
</feature>
<reference evidence="2" key="1">
    <citation type="submission" date="2011-08" db="EMBL/GenBank/DDBJ databases">
        <title>Complete sequence of plasmid 1 of Streptomyces violaceusniger Tu 4113.</title>
        <authorList>
            <consortium name="US DOE Joint Genome Institute"/>
            <person name="Lucas S."/>
            <person name="Han J."/>
            <person name="Lapidus A."/>
            <person name="Cheng J.-F."/>
            <person name="Goodwin L."/>
            <person name="Pitluck S."/>
            <person name="Peters L."/>
            <person name="Ivanova N."/>
            <person name="Daligault H."/>
            <person name="Detter J.C."/>
            <person name="Han C."/>
            <person name="Tapia R."/>
            <person name="Land M."/>
            <person name="Hauser L."/>
            <person name="Kyrpides N."/>
            <person name="Ivanova N."/>
            <person name="Pagani I."/>
            <person name="Hagen A."/>
            <person name="Katz L."/>
            <person name="Fiedler H.-P."/>
            <person name="Keasling J."/>
            <person name="Fortman J."/>
            <person name="Woyke T."/>
        </authorList>
    </citation>
    <scope>NUCLEOTIDE SEQUENCE [LARGE SCALE GENOMIC DNA]</scope>
    <source>
        <strain evidence="2">Tu 4113</strain>
        <plasmid evidence="2">pSTRVI01</plasmid>
    </source>
</reference>
<dbReference type="Proteomes" id="UP000008703">
    <property type="component" value="Plasmid pSTRVI01"/>
</dbReference>
<dbReference type="HOGENOM" id="CLU_1073341_0_0_11"/>
<evidence type="ECO:0000256" key="1">
    <source>
        <dbReference type="SAM" id="MobiDB-lite"/>
    </source>
</evidence>
<geneLocation type="plasmid" evidence="2 3">
    <name>pSTRVI01</name>
</geneLocation>
<accession>G2PH51</accession>
<dbReference type="EMBL" id="CP002995">
    <property type="protein sequence ID" value="AEM88625.1"/>
    <property type="molecule type" value="Genomic_DNA"/>
</dbReference>
<feature type="region of interest" description="Disordered" evidence="1">
    <location>
        <begin position="1"/>
        <end position="43"/>
    </location>
</feature>
<sequence length="259" mass="28620">MSVQHAAGGRRERVQPRDDRGSAGRGRQGTDLTRGYTRAPNWGWKPAADHRASSLVPAPRTALVSGSDGWLPTTGERRTRHEIRTRLRIPNLGPISGSCHPDHLYDRVTNKDPARGTPPASNWPHVRGTGPADDERPFAWDLHPLKDNAHLQFALRIHLPDMQISTGVDDDGVNVWIHDGVASWATLTTLPDGQAVAYQGGPQRLADELEPVWGWWLAEGEPTLYDFGMTVEPGHQYVWCRDSATGPQWLLQAHGRAAV</sequence>
<evidence type="ECO:0000313" key="2">
    <source>
        <dbReference type="EMBL" id="AEM88625.1"/>
    </source>
</evidence>
<dbReference type="AlphaFoldDB" id="G2PH51"/>
<proteinExistence type="predicted"/>
<organism evidence="2 3">
    <name type="scientific">Streptomyces violaceusniger (strain Tu 4113)</name>
    <dbReference type="NCBI Taxonomy" id="653045"/>
    <lineage>
        <taxon>Bacteria</taxon>
        <taxon>Bacillati</taxon>
        <taxon>Actinomycetota</taxon>
        <taxon>Actinomycetes</taxon>
        <taxon>Kitasatosporales</taxon>
        <taxon>Streptomycetaceae</taxon>
        <taxon>Streptomyces</taxon>
        <taxon>Streptomyces violaceusniger group</taxon>
    </lineage>
</organism>
<keyword evidence="2" id="KW-0614">Plasmid</keyword>
<dbReference type="KEGG" id="svl:Strvi_9362"/>
<gene>
    <name evidence="2" type="ORF">Strvi_9362</name>
</gene>
<protein>
    <submittedName>
        <fullName evidence="2">Uncharacterized protein</fullName>
    </submittedName>
</protein>